<reference evidence="1" key="1">
    <citation type="journal article" date="2020" name="Nature">
        <title>Giant virus diversity and host interactions through global metagenomics.</title>
        <authorList>
            <person name="Schulz F."/>
            <person name="Roux S."/>
            <person name="Paez-Espino D."/>
            <person name="Jungbluth S."/>
            <person name="Walsh D.A."/>
            <person name="Denef V.J."/>
            <person name="McMahon K.D."/>
            <person name="Konstantinidis K.T."/>
            <person name="Eloe-Fadrosh E.A."/>
            <person name="Kyrpides N.C."/>
            <person name="Woyke T."/>
        </authorList>
    </citation>
    <scope>NUCLEOTIDE SEQUENCE</scope>
    <source>
        <strain evidence="1">GVMAG-S-3300013093-109</strain>
    </source>
</reference>
<dbReference type="EMBL" id="MN740970">
    <property type="protein sequence ID" value="QHU20658.1"/>
    <property type="molecule type" value="Genomic_DNA"/>
</dbReference>
<name>A0A6C0KWF0_9ZZZZ</name>
<accession>A0A6C0KWF0</accession>
<proteinExistence type="predicted"/>
<protein>
    <submittedName>
        <fullName evidence="1">Uncharacterized protein</fullName>
    </submittedName>
</protein>
<dbReference type="AlphaFoldDB" id="A0A6C0KWF0"/>
<organism evidence="1">
    <name type="scientific">viral metagenome</name>
    <dbReference type="NCBI Taxonomy" id="1070528"/>
    <lineage>
        <taxon>unclassified sequences</taxon>
        <taxon>metagenomes</taxon>
        <taxon>organismal metagenomes</taxon>
    </lineage>
</organism>
<sequence length="78" mass="9183">MRTNQIDDFRDTFFRNVIEEAKKQEDAKRLMQSKCTHHYGLVLESYPNGYQQRACTKCGHSDVRKLEVWEGTKNCVIS</sequence>
<evidence type="ECO:0000313" key="1">
    <source>
        <dbReference type="EMBL" id="QHU20658.1"/>
    </source>
</evidence>